<dbReference type="AlphaFoldDB" id="A0A1H8QKG4"/>
<feature type="compositionally biased region" description="Low complexity" evidence="5">
    <location>
        <begin position="284"/>
        <end position="293"/>
    </location>
</feature>
<evidence type="ECO:0000313" key="7">
    <source>
        <dbReference type="EMBL" id="SEO54710.1"/>
    </source>
</evidence>
<dbReference type="GO" id="GO:0004497">
    <property type="term" value="F:monooxygenase activity"/>
    <property type="evidence" value="ECO:0007669"/>
    <property type="project" value="UniProtKB-KW"/>
</dbReference>
<keyword evidence="8" id="KW-1185">Reference proteome</keyword>
<evidence type="ECO:0000313" key="8">
    <source>
        <dbReference type="Proteomes" id="UP000181951"/>
    </source>
</evidence>
<dbReference type="EMBL" id="FODD01000030">
    <property type="protein sequence ID" value="SEO54710.1"/>
    <property type="molecule type" value="Genomic_DNA"/>
</dbReference>
<dbReference type="GO" id="GO:0016705">
    <property type="term" value="F:oxidoreductase activity, acting on paired donors, with incorporation or reduction of molecular oxygen"/>
    <property type="evidence" value="ECO:0007669"/>
    <property type="project" value="InterPro"/>
</dbReference>
<proteinExistence type="inferred from homology"/>
<dbReference type="Pfam" id="PF00296">
    <property type="entry name" value="Bac_luciferase"/>
    <property type="match status" value="1"/>
</dbReference>
<feature type="domain" description="Luciferase-like" evidence="6">
    <location>
        <begin position="5"/>
        <end position="194"/>
    </location>
</feature>
<dbReference type="InterPro" id="IPR011251">
    <property type="entry name" value="Luciferase-like_dom"/>
</dbReference>
<evidence type="ECO:0000259" key="6">
    <source>
        <dbReference type="Pfam" id="PF00296"/>
    </source>
</evidence>
<accession>A0A1H8QKG4</accession>
<evidence type="ECO:0000256" key="1">
    <source>
        <dbReference type="ARBA" id="ARBA00010426"/>
    </source>
</evidence>
<organism evidence="7 8">
    <name type="scientific">Actinacidiphila rubida</name>
    <dbReference type="NCBI Taxonomy" id="310780"/>
    <lineage>
        <taxon>Bacteria</taxon>
        <taxon>Bacillati</taxon>
        <taxon>Actinomycetota</taxon>
        <taxon>Actinomycetes</taxon>
        <taxon>Kitasatosporales</taxon>
        <taxon>Streptomycetaceae</taxon>
        <taxon>Actinacidiphila</taxon>
    </lineage>
</organism>
<evidence type="ECO:0000256" key="4">
    <source>
        <dbReference type="ARBA" id="ARBA00023033"/>
    </source>
</evidence>
<dbReference type="STRING" id="310780.SAMN05216267_103046"/>
<gene>
    <name evidence="7" type="ORF">SAMN05216267_103046</name>
</gene>
<keyword evidence="2" id="KW-0285">Flavoprotein</keyword>
<keyword evidence="4 7" id="KW-0503">Monooxygenase</keyword>
<dbReference type="Gene3D" id="3.20.20.30">
    <property type="entry name" value="Luciferase-like domain"/>
    <property type="match status" value="1"/>
</dbReference>
<dbReference type="OrthoDB" id="5241801at2"/>
<reference evidence="7 8" key="1">
    <citation type="submission" date="2016-10" db="EMBL/GenBank/DDBJ databases">
        <authorList>
            <person name="de Groot N.N."/>
        </authorList>
    </citation>
    <scope>NUCLEOTIDE SEQUENCE [LARGE SCALE GENOMIC DNA]</scope>
    <source>
        <strain evidence="7 8">CGMCC 4.2026</strain>
    </source>
</reference>
<evidence type="ECO:0000256" key="2">
    <source>
        <dbReference type="ARBA" id="ARBA00022630"/>
    </source>
</evidence>
<dbReference type="InterPro" id="IPR036661">
    <property type="entry name" value="Luciferase-like_sf"/>
</dbReference>
<keyword evidence="3" id="KW-0560">Oxidoreductase</keyword>
<name>A0A1H8QKG4_9ACTN</name>
<dbReference type="GO" id="GO:0005829">
    <property type="term" value="C:cytosol"/>
    <property type="evidence" value="ECO:0007669"/>
    <property type="project" value="TreeGrafter"/>
</dbReference>
<dbReference type="Proteomes" id="UP000181951">
    <property type="component" value="Unassembled WGS sequence"/>
</dbReference>
<comment type="similarity">
    <text evidence="1">Belongs to the bacterial luciferase oxidoreductase family.</text>
</comment>
<evidence type="ECO:0000256" key="3">
    <source>
        <dbReference type="ARBA" id="ARBA00023002"/>
    </source>
</evidence>
<feature type="region of interest" description="Disordered" evidence="5">
    <location>
        <begin position="231"/>
        <end position="293"/>
    </location>
</feature>
<dbReference type="RefSeq" id="WP_069465504.1">
    <property type="nucleotide sequence ID" value="NZ_FODD01000030.1"/>
</dbReference>
<feature type="compositionally biased region" description="Basic residues" evidence="5">
    <location>
        <begin position="270"/>
        <end position="283"/>
    </location>
</feature>
<dbReference type="PANTHER" id="PTHR30137">
    <property type="entry name" value="LUCIFERASE-LIKE MONOOXYGENASE"/>
    <property type="match status" value="1"/>
</dbReference>
<dbReference type="InterPro" id="IPR050766">
    <property type="entry name" value="Bact_Lucif_Oxidored"/>
</dbReference>
<protein>
    <submittedName>
        <fullName evidence="7">Luciferase-like monooxygenase</fullName>
    </submittedName>
</protein>
<evidence type="ECO:0000256" key="5">
    <source>
        <dbReference type="SAM" id="MobiDB-lite"/>
    </source>
</evidence>
<dbReference type="SUPFAM" id="SSF51679">
    <property type="entry name" value="Bacterial luciferase-like"/>
    <property type="match status" value="1"/>
</dbReference>
<dbReference type="PANTHER" id="PTHR30137:SF16">
    <property type="entry name" value="BLL0895 PROTEIN"/>
    <property type="match status" value="1"/>
</dbReference>
<sequence length="293" mass="31378">MSQRGLEPGRARELTDASIDVIQRLFRREGPFDLTGGPWRGTGLDIGIDWVAGAPPIALSVSGSPESARAAGARGLDLLTAHFAGPAVLGRLGAALVEGQESAGRPAGRDGLRVSRVLFVGDTDRQARDALRASYEAVIAWEIRHTPWQQADRVPPGGSLEDITYDYLVDSGQILVGSAGTVRQMIESLYAEVGGFGVLLAHAGRDYATHEEIRRSMTLLATDVMPKLAHVGAVGGDTPPSDGDERRPHAAHRPWAARRSEARPPTRASRPGRRARAPVRPRARAAQPKRPPT</sequence>